<organism evidence="3">
    <name type="scientific">Caenorhabditis brenneri</name>
    <name type="common">Nematode worm</name>
    <dbReference type="NCBI Taxonomy" id="135651"/>
    <lineage>
        <taxon>Eukaryota</taxon>
        <taxon>Metazoa</taxon>
        <taxon>Ecdysozoa</taxon>
        <taxon>Nematoda</taxon>
        <taxon>Chromadorea</taxon>
        <taxon>Rhabditida</taxon>
        <taxon>Rhabditina</taxon>
        <taxon>Rhabditomorpha</taxon>
        <taxon>Rhabditoidea</taxon>
        <taxon>Rhabditidae</taxon>
        <taxon>Peloderinae</taxon>
        <taxon>Caenorhabditis</taxon>
    </lineage>
</organism>
<sequence length="1035" mass="114625">MCARQSDNSFVNLLNGVVSGQPSYGRYSVSTASAASSLHPAARDHGTFSARADQSFGSGWRAEARAKAQSSRVFSHQFAKPVVKSNGYFYGSPKKNAGYGGHHAPYFNKGNRPTTSYNPTFNNRSNWNKTYSNNQATSFGHESGWNARSHGYHGGASVTHTFRNRSMTGMEFVHGRGNVQSMNFTVFQHMNSNSSEQQATSSGYSNLHQPGHVLNGDNYEHGRYQTRLTVSQLFGRSEETEVPIDQLRPQQDDMEGLTEQFDQLVHQQSADRSTTPPSDHRDPQVGTSAGTFEDDGQETHIGMGTPLMRLSAFEKEMIRRNSAASSPDGNSIQSRKSSPVTADNDVKSDVGVSSSGHTLQPSKQVSADAPSTSGQTGKRRRRRNRSKKSSKTNKSFDADVTIGNRYDDSQMFNGLDETIADKPTGGFTVSQSTSSNENTPLGFSSRPSKFDQLQSSVKRGIHPMMIPEFKGQRANKASAASSSNGQWDRSPCDREDDLSGSTFQSLKEAPIDSSNVSGQGEKPKKRRNRSRNRKSFKANQSFSADKTVGSYKDDSQYSYDSISDKPTEGFTVFQNMDSQFKGLTNTRKSTSPILNLTMDDAPTAFDVTLPEPNLNQTFAGILKVGRKNIRPKSVVFGKFPTPLARSETFAELHPPRSPSVRAGWKNSAKLINLEAIEVELYDEYVGIYKALTCTDKMRQMPEIVVDKDTIYYCIEGTDELLELPPTFEFNLYPVEELPSGIVMAGRYKYMFDDENDALGKLLKTVCKASMRTQWTQSNLPEIMLKNRVTRIAPVKVLPTDDDCLVPDEELSASDRCLRKFFLKKYRNEPASPGTDIPDEVVDPFSPIDLTKGRKIAEMEGMPHQRNGFWHMKEASPKERSPVEDQNDVSRHSKLPVMLPKRVKVGRAEYALPKPRVGDLHTFSPECIANNAPSSEPTCSNVPLGDMLSTPTKLASPSMFNPLASSTPRKDSDSEMNGGVVRRLRDPMDDIPSTSGPAVQSSSRMGETPKIRKPKDRKPKDHWMCKDGLEDPPSSD</sequence>
<feature type="compositionally biased region" description="Basic and acidic residues" evidence="1">
    <location>
        <begin position="1017"/>
        <end position="1028"/>
    </location>
</feature>
<dbReference type="AlphaFoldDB" id="G0MHB6"/>
<feature type="compositionally biased region" description="Polar residues" evidence="1">
    <location>
        <begin position="322"/>
        <end position="341"/>
    </location>
</feature>
<feature type="compositionally biased region" description="Polar residues" evidence="1">
    <location>
        <begin position="948"/>
        <end position="966"/>
    </location>
</feature>
<dbReference type="EMBL" id="GL379794">
    <property type="protein sequence ID" value="EGT57886.1"/>
    <property type="molecule type" value="Genomic_DNA"/>
</dbReference>
<feature type="compositionally biased region" description="Polar residues" evidence="1">
    <location>
        <begin position="265"/>
        <end position="277"/>
    </location>
</feature>
<feature type="region of interest" description="Disordered" evidence="1">
    <location>
        <begin position="423"/>
        <end position="451"/>
    </location>
</feature>
<feature type="region of interest" description="Disordered" evidence="1">
    <location>
        <begin position="931"/>
        <end position="1035"/>
    </location>
</feature>
<dbReference type="HOGENOM" id="CLU_293596_0_0_1"/>
<feature type="compositionally biased region" description="Basic residues" evidence="1">
    <location>
        <begin position="523"/>
        <end position="536"/>
    </location>
</feature>
<feature type="compositionally biased region" description="Basic residues" evidence="1">
    <location>
        <begin position="377"/>
        <end position="391"/>
    </location>
</feature>
<evidence type="ECO:0000313" key="2">
    <source>
        <dbReference type="EMBL" id="EGT57886.1"/>
    </source>
</evidence>
<reference evidence="3" key="1">
    <citation type="submission" date="2011-07" db="EMBL/GenBank/DDBJ databases">
        <authorList>
            <consortium name="Caenorhabditis brenneri Sequencing and Analysis Consortium"/>
            <person name="Wilson R.K."/>
        </authorList>
    </citation>
    <scope>NUCLEOTIDE SEQUENCE [LARGE SCALE GENOMIC DNA]</scope>
    <source>
        <strain evidence="3">PB2801</strain>
    </source>
</reference>
<feature type="compositionally biased region" description="Polar residues" evidence="1">
    <location>
        <begin position="427"/>
        <end position="451"/>
    </location>
</feature>
<feature type="region of interest" description="Disordered" evidence="1">
    <location>
        <begin position="265"/>
        <end position="302"/>
    </location>
</feature>
<gene>
    <name evidence="2" type="ORF">CAEBREN_22410</name>
</gene>
<name>G0MHB6_CAEBE</name>
<feature type="compositionally biased region" description="Polar residues" evidence="1">
    <location>
        <begin position="931"/>
        <end position="940"/>
    </location>
</feature>
<dbReference type="InParanoid" id="G0MHB6"/>
<feature type="region of interest" description="Disordered" evidence="1">
    <location>
        <begin position="320"/>
        <end position="398"/>
    </location>
</feature>
<evidence type="ECO:0000256" key="1">
    <source>
        <dbReference type="SAM" id="MobiDB-lite"/>
    </source>
</evidence>
<feature type="region of interest" description="Disordered" evidence="1">
    <location>
        <begin position="471"/>
        <end position="551"/>
    </location>
</feature>
<feature type="compositionally biased region" description="Polar residues" evidence="1">
    <location>
        <begin position="991"/>
        <end position="1004"/>
    </location>
</feature>
<keyword evidence="3" id="KW-1185">Reference proteome</keyword>
<accession>G0MHB6</accession>
<proteinExistence type="predicted"/>
<dbReference type="Proteomes" id="UP000008068">
    <property type="component" value="Unassembled WGS sequence"/>
</dbReference>
<protein>
    <submittedName>
        <fullName evidence="2">Uncharacterized protein</fullName>
    </submittedName>
</protein>
<evidence type="ECO:0000313" key="3">
    <source>
        <dbReference type="Proteomes" id="UP000008068"/>
    </source>
</evidence>
<feature type="compositionally biased region" description="Low complexity" evidence="1">
    <location>
        <begin position="474"/>
        <end position="484"/>
    </location>
</feature>